<name>A0A0F8SLU6_METMZ</name>
<sequence length="62" mass="7516">MCGAYGLSVRSIQNLIDFKDIVDYIEKFQKFYFGFEGYLQHKRDLYCIREDTLMELYNYVPN</sequence>
<organism evidence="5 6">
    <name type="scientific">Methanosarcina mazei</name>
    <name type="common">Methanosarcina frisia</name>
    <dbReference type="NCBI Taxonomy" id="2209"/>
    <lineage>
        <taxon>Archaea</taxon>
        <taxon>Methanobacteriati</taxon>
        <taxon>Methanobacteriota</taxon>
        <taxon>Stenosarchaea group</taxon>
        <taxon>Methanomicrobia</taxon>
        <taxon>Methanosarcinales</taxon>
        <taxon>Methanosarcinaceae</taxon>
        <taxon>Methanosarcina</taxon>
    </lineage>
</organism>
<gene>
    <name evidence="2" type="ORF">DU33_15415</name>
    <name evidence="3" type="ORF">DU45_15740</name>
    <name evidence="1" type="ORF">DU47_04275</name>
    <name evidence="4" type="ORF">DU64_14825</name>
    <name evidence="5" type="ORF">DU80_11600</name>
</gene>
<dbReference type="Proteomes" id="UP000034578">
    <property type="component" value="Unassembled WGS sequence"/>
</dbReference>
<evidence type="ECO:0000313" key="10">
    <source>
        <dbReference type="Proteomes" id="UP000034578"/>
    </source>
</evidence>
<proteinExistence type="predicted"/>
<dbReference type="EMBL" id="JJQU01000002">
    <property type="protein sequence ID" value="KKH91385.1"/>
    <property type="molecule type" value="Genomic_DNA"/>
</dbReference>
<comment type="caution">
    <text evidence="5">The sequence shown here is derived from an EMBL/GenBank/DDBJ whole genome shotgun (WGS) entry which is preliminary data.</text>
</comment>
<evidence type="ECO:0000313" key="5">
    <source>
        <dbReference type="EMBL" id="KKH91385.1"/>
    </source>
</evidence>
<accession>A0A0F8SLU6</accession>
<protein>
    <submittedName>
        <fullName evidence="5">Uncharacterized protein</fullName>
    </submittedName>
</protein>
<dbReference type="EMBL" id="JJOS01000002">
    <property type="protein sequence ID" value="KKG07027.1"/>
    <property type="molecule type" value="Genomic_DNA"/>
</dbReference>
<evidence type="ECO:0000313" key="3">
    <source>
        <dbReference type="EMBL" id="KKG60914.1"/>
    </source>
</evidence>
<dbReference type="Proteomes" id="UP000034152">
    <property type="component" value="Unassembled WGS sequence"/>
</dbReference>
<evidence type="ECO:0000313" key="7">
    <source>
        <dbReference type="Proteomes" id="UP000034188"/>
    </source>
</evidence>
<evidence type="ECO:0000313" key="9">
    <source>
        <dbReference type="Proteomes" id="UP000034566"/>
    </source>
</evidence>
<dbReference type="Proteomes" id="UP000034279">
    <property type="component" value="Unassembled WGS sequence"/>
</dbReference>
<dbReference type="EMBL" id="JJPI01000022">
    <property type="protein sequence ID" value="KKG57355.1"/>
    <property type="molecule type" value="Genomic_DNA"/>
</dbReference>
<dbReference type="Proteomes" id="UP000034566">
    <property type="component" value="Unassembled WGS sequence"/>
</dbReference>
<reference evidence="6 7" key="1">
    <citation type="journal article" date="2015" name="ISME J.">
        <title>Genomic and phenotypic differentiation among Methanosarcina mazei populations from Columbia River sediment.</title>
        <authorList>
            <person name="Youngblut N.D."/>
            <person name="Wirth J.S."/>
            <person name="Henriksen J.R."/>
            <person name="Smith M."/>
            <person name="Simon H."/>
            <person name="Metcalf W.W."/>
            <person name="Whitaker R.J."/>
        </authorList>
    </citation>
    <scope>NUCLEOTIDE SEQUENCE [LARGE SCALE GENOMIC DNA]</scope>
    <source>
        <strain evidence="5 6">1.H.M.2.1</strain>
        <strain evidence="1 10">2.F.A.2.4</strain>
        <strain evidence="2 7">3.F.T.1A.1</strain>
        <strain evidence="4 8">3.F.T.1A.2</strain>
        <strain evidence="3 9">3.F.T.1A.4</strain>
    </source>
</reference>
<evidence type="ECO:0000313" key="1">
    <source>
        <dbReference type="EMBL" id="KKG07027.1"/>
    </source>
</evidence>
<keyword evidence="10" id="KW-1185">Reference proteome</keyword>
<evidence type="ECO:0000313" key="8">
    <source>
        <dbReference type="Proteomes" id="UP000034279"/>
    </source>
</evidence>
<dbReference type="PATRIC" id="fig|2209.42.peg.3396"/>
<dbReference type="EMBL" id="JJPK01000074">
    <property type="protein sequence ID" value="KKG60914.1"/>
    <property type="molecule type" value="Genomic_DNA"/>
</dbReference>
<dbReference type="AlphaFoldDB" id="A0A0F8SLU6"/>
<evidence type="ECO:0000313" key="6">
    <source>
        <dbReference type="Proteomes" id="UP000034152"/>
    </source>
</evidence>
<dbReference type="Proteomes" id="UP000034188">
    <property type="component" value="Unassembled WGS sequence"/>
</dbReference>
<evidence type="ECO:0000313" key="2">
    <source>
        <dbReference type="EMBL" id="KKG57355.1"/>
    </source>
</evidence>
<dbReference type="EMBL" id="JJPJ01000042">
    <property type="protein sequence ID" value="KKG64076.1"/>
    <property type="molecule type" value="Genomic_DNA"/>
</dbReference>
<evidence type="ECO:0000313" key="4">
    <source>
        <dbReference type="EMBL" id="KKG64076.1"/>
    </source>
</evidence>